<dbReference type="InterPro" id="IPR029063">
    <property type="entry name" value="SAM-dependent_MTases_sf"/>
</dbReference>
<evidence type="ECO:0000256" key="5">
    <source>
        <dbReference type="ARBA" id="ARBA00022691"/>
    </source>
</evidence>
<keyword evidence="5" id="KW-0949">S-adenosyl-L-methionine</keyword>
<dbReference type="GO" id="GO:0009307">
    <property type="term" value="P:DNA restriction-modification system"/>
    <property type="evidence" value="ECO:0007669"/>
    <property type="project" value="UniProtKB-KW"/>
</dbReference>
<evidence type="ECO:0000259" key="8">
    <source>
        <dbReference type="Pfam" id="PF02384"/>
    </source>
</evidence>
<evidence type="ECO:0000256" key="2">
    <source>
        <dbReference type="ARBA" id="ARBA00011900"/>
    </source>
</evidence>
<keyword evidence="3 10" id="KW-0489">Methyltransferase</keyword>
<dbReference type="PANTHER" id="PTHR42933:SF4">
    <property type="entry name" value="TYPE I RESTRICTION ENZYME ECOKI METHYLASE SUBUNIT"/>
    <property type="match status" value="1"/>
</dbReference>
<dbReference type="InterPro" id="IPR038333">
    <property type="entry name" value="T1MK-like_N_sf"/>
</dbReference>
<dbReference type="GO" id="GO:0009007">
    <property type="term" value="F:site-specific DNA-methyltransferase (adenine-specific) activity"/>
    <property type="evidence" value="ECO:0007669"/>
    <property type="project" value="UniProtKB-EC"/>
</dbReference>
<evidence type="ECO:0000256" key="1">
    <source>
        <dbReference type="ARBA" id="ARBA00006594"/>
    </source>
</evidence>
<evidence type="ECO:0000256" key="7">
    <source>
        <dbReference type="ARBA" id="ARBA00047942"/>
    </source>
</evidence>
<proteinExistence type="inferred from homology"/>
<dbReference type="InterPro" id="IPR002052">
    <property type="entry name" value="DNA_methylase_N6_adenine_CS"/>
</dbReference>
<evidence type="ECO:0000256" key="6">
    <source>
        <dbReference type="ARBA" id="ARBA00022747"/>
    </source>
</evidence>
<dbReference type="Gene3D" id="3.40.50.150">
    <property type="entry name" value="Vaccinia Virus protein VP39"/>
    <property type="match status" value="1"/>
</dbReference>
<accession>A0A3D8JB11</accession>
<gene>
    <name evidence="10" type="ORF">CQA57_03405</name>
</gene>
<evidence type="ECO:0000313" key="11">
    <source>
        <dbReference type="Proteomes" id="UP000256695"/>
    </source>
</evidence>
<dbReference type="PANTHER" id="PTHR42933">
    <property type="entry name" value="SLR6095 PROTEIN"/>
    <property type="match status" value="1"/>
</dbReference>
<dbReference type="PROSITE" id="PS00092">
    <property type="entry name" value="N6_MTASE"/>
    <property type="match status" value="1"/>
</dbReference>
<feature type="domain" description="N6 adenine-specific DNA methyltransferase N-terminal" evidence="9">
    <location>
        <begin position="9"/>
        <end position="110"/>
    </location>
</feature>
<evidence type="ECO:0000256" key="3">
    <source>
        <dbReference type="ARBA" id="ARBA00022603"/>
    </source>
</evidence>
<dbReference type="AlphaFoldDB" id="A0A3D8JB11"/>
<dbReference type="InterPro" id="IPR003356">
    <property type="entry name" value="DNA_methylase_A-5"/>
</dbReference>
<evidence type="ECO:0000259" key="9">
    <source>
        <dbReference type="Pfam" id="PF12161"/>
    </source>
</evidence>
<organism evidence="10 11">
    <name type="scientific">Helicobacter anseris</name>
    <dbReference type="NCBI Taxonomy" id="375926"/>
    <lineage>
        <taxon>Bacteria</taxon>
        <taxon>Pseudomonadati</taxon>
        <taxon>Campylobacterota</taxon>
        <taxon>Epsilonproteobacteria</taxon>
        <taxon>Campylobacterales</taxon>
        <taxon>Helicobacteraceae</taxon>
        <taxon>Helicobacter</taxon>
    </lineage>
</organism>
<evidence type="ECO:0000256" key="4">
    <source>
        <dbReference type="ARBA" id="ARBA00022679"/>
    </source>
</evidence>
<dbReference type="Pfam" id="PF02384">
    <property type="entry name" value="N6_Mtase"/>
    <property type="match status" value="1"/>
</dbReference>
<comment type="caution">
    <text evidence="10">The sequence shown here is derived from an EMBL/GenBank/DDBJ whole genome shotgun (WGS) entry which is preliminary data.</text>
</comment>
<comment type="similarity">
    <text evidence="1">Belongs to the N(4)/N(6)-methyltransferase family.</text>
</comment>
<evidence type="ECO:0000313" key="10">
    <source>
        <dbReference type="EMBL" id="RDU74054.1"/>
    </source>
</evidence>
<keyword evidence="6" id="KW-0680">Restriction system</keyword>
<dbReference type="RefSeq" id="WP_115578883.1">
    <property type="nucleotide sequence ID" value="NZ_NXLX01000006.1"/>
</dbReference>
<sequence length="471" mass="53422">MSNTSTLIKKVWNYATILRDSGVAYTDYVAQFTYLLFLKMDDEKCKSNATTSLLPKDCQWSNLLNSSGEELEKIYTHILSTLSHQSGVIGTIYAKAQNKINEPANLKRLIGIIDKEEWLGLSSDVKGDIYEGLLEKNAQDSKGGAGQYFTPRVIIDCIIECLSPSLGEKICDPACGTGGFLLSAYEYIKSHNTLNRTQLRELKTSTLYGQDIAPLVASLCAMNMVLHNIGGEEGNISCADSLKEKGSKYFDIIATNPPFGKKSSTKIITDEGDTKAQEEYYERDDFFATTSNKQLNFLQHIMSILSFNGRAGVVLPDNVLFEEGAGEKIRKRLLANFNLHTILRLPTGIFYAQGVKANVLFFEKKEMSEEIQSKEVWIYDLRSKKRFTLVENPIRIEDLEDFKRCYCMEDRSKRVESERFKRFSYSEIESNSYKLDINWIKEEEDALPSPEEVLESIKNKISDIQKILNNI</sequence>
<keyword evidence="4 10" id="KW-0808">Transferase</keyword>
<comment type="catalytic activity">
    <reaction evidence="7">
        <text>a 2'-deoxyadenosine in DNA + S-adenosyl-L-methionine = an N(6)-methyl-2'-deoxyadenosine in DNA + S-adenosyl-L-homocysteine + H(+)</text>
        <dbReference type="Rhea" id="RHEA:15197"/>
        <dbReference type="Rhea" id="RHEA-COMP:12418"/>
        <dbReference type="Rhea" id="RHEA-COMP:12419"/>
        <dbReference type="ChEBI" id="CHEBI:15378"/>
        <dbReference type="ChEBI" id="CHEBI:57856"/>
        <dbReference type="ChEBI" id="CHEBI:59789"/>
        <dbReference type="ChEBI" id="CHEBI:90615"/>
        <dbReference type="ChEBI" id="CHEBI:90616"/>
        <dbReference type="EC" id="2.1.1.72"/>
    </reaction>
</comment>
<dbReference type="Proteomes" id="UP000256695">
    <property type="component" value="Unassembled WGS sequence"/>
</dbReference>
<dbReference type="InterPro" id="IPR022749">
    <property type="entry name" value="D12N6_MeTrfase_N"/>
</dbReference>
<dbReference type="InterPro" id="IPR051537">
    <property type="entry name" value="DNA_Adenine_Mtase"/>
</dbReference>
<dbReference type="GO" id="GO:0003677">
    <property type="term" value="F:DNA binding"/>
    <property type="evidence" value="ECO:0007669"/>
    <property type="project" value="InterPro"/>
</dbReference>
<dbReference type="EC" id="2.1.1.72" evidence="2"/>
<reference evidence="10 11" key="1">
    <citation type="submission" date="2018-04" db="EMBL/GenBank/DDBJ databases">
        <title>Novel Campyloabacter and Helicobacter Species and Strains.</title>
        <authorList>
            <person name="Mannion A.J."/>
            <person name="Shen Z."/>
            <person name="Fox J.G."/>
        </authorList>
    </citation>
    <scope>NUCLEOTIDE SEQUENCE [LARGE SCALE GENOMIC DNA]</scope>
    <source>
        <strain evidence="10 11">MIT 04-9362</strain>
    </source>
</reference>
<keyword evidence="11" id="KW-1185">Reference proteome</keyword>
<dbReference type="Gene3D" id="1.20.1260.30">
    <property type="match status" value="1"/>
</dbReference>
<protein>
    <recommendedName>
        <fullName evidence="2">site-specific DNA-methyltransferase (adenine-specific)</fullName>
        <ecNumber evidence="2">2.1.1.72</ecNumber>
    </recommendedName>
</protein>
<name>A0A3D8JB11_9HELI</name>
<dbReference type="SUPFAM" id="SSF53335">
    <property type="entry name" value="S-adenosyl-L-methionine-dependent methyltransferases"/>
    <property type="match status" value="1"/>
</dbReference>
<feature type="domain" description="DNA methylase adenine-specific" evidence="8">
    <location>
        <begin position="122"/>
        <end position="439"/>
    </location>
</feature>
<dbReference type="PRINTS" id="PR00507">
    <property type="entry name" value="N12N6MTFRASE"/>
</dbReference>
<dbReference type="OrthoDB" id="9784823at2"/>
<dbReference type="GO" id="GO:0032259">
    <property type="term" value="P:methylation"/>
    <property type="evidence" value="ECO:0007669"/>
    <property type="project" value="UniProtKB-KW"/>
</dbReference>
<dbReference type="EMBL" id="NXLX01000006">
    <property type="protein sequence ID" value="RDU74054.1"/>
    <property type="molecule type" value="Genomic_DNA"/>
</dbReference>
<dbReference type="Pfam" id="PF12161">
    <property type="entry name" value="HsdM_N"/>
    <property type="match status" value="1"/>
</dbReference>
<dbReference type="GO" id="GO:0008170">
    <property type="term" value="F:N-methyltransferase activity"/>
    <property type="evidence" value="ECO:0007669"/>
    <property type="project" value="InterPro"/>
</dbReference>